<protein>
    <submittedName>
        <fullName evidence="1">Uncharacterized protein</fullName>
    </submittedName>
</protein>
<sequence>MELEGKLLLAYILVCLHCTEAGQLDRLEKDVLPLNPMEKSFAIKLGRKEQKVARRQLAYPGIQ</sequence>
<gene>
    <name evidence="1" type="ORF">BV22DRAFT_1042092</name>
</gene>
<evidence type="ECO:0000313" key="1">
    <source>
        <dbReference type="EMBL" id="KAH7917932.1"/>
    </source>
</evidence>
<name>A0ACB8AX20_9AGAM</name>
<reference evidence="1" key="1">
    <citation type="journal article" date="2021" name="New Phytol.">
        <title>Evolutionary innovations through gain and loss of genes in the ectomycorrhizal Boletales.</title>
        <authorList>
            <person name="Wu G."/>
            <person name="Miyauchi S."/>
            <person name="Morin E."/>
            <person name="Kuo A."/>
            <person name="Drula E."/>
            <person name="Varga T."/>
            <person name="Kohler A."/>
            <person name="Feng B."/>
            <person name="Cao Y."/>
            <person name="Lipzen A."/>
            <person name="Daum C."/>
            <person name="Hundley H."/>
            <person name="Pangilinan J."/>
            <person name="Johnson J."/>
            <person name="Barry K."/>
            <person name="LaButti K."/>
            <person name="Ng V."/>
            <person name="Ahrendt S."/>
            <person name="Min B."/>
            <person name="Choi I.G."/>
            <person name="Park H."/>
            <person name="Plett J.M."/>
            <person name="Magnuson J."/>
            <person name="Spatafora J.W."/>
            <person name="Nagy L.G."/>
            <person name="Henrissat B."/>
            <person name="Grigoriev I.V."/>
            <person name="Yang Z.L."/>
            <person name="Xu J."/>
            <person name="Martin F.M."/>
        </authorList>
    </citation>
    <scope>NUCLEOTIDE SEQUENCE</scope>
    <source>
        <strain evidence="1">KUC20120723A-06</strain>
    </source>
</reference>
<proteinExistence type="predicted"/>
<dbReference type="Proteomes" id="UP000790709">
    <property type="component" value="Unassembled WGS sequence"/>
</dbReference>
<accession>A0ACB8AX20</accession>
<comment type="caution">
    <text evidence="1">The sequence shown here is derived from an EMBL/GenBank/DDBJ whole genome shotgun (WGS) entry which is preliminary data.</text>
</comment>
<keyword evidence="2" id="KW-1185">Reference proteome</keyword>
<evidence type="ECO:0000313" key="2">
    <source>
        <dbReference type="Proteomes" id="UP000790709"/>
    </source>
</evidence>
<organism evidence="1 2">
    <name type="scientific">Leucogyrophana mollusca</name>
    <dbReference type="NCBI Taxonomy" id="85980"/>
    <lineage>
        <taxon>Eukaryota</taxon>
        <taxon>Fungi</taxon>
        <taxon>Dikarya</taxon>
        <taxon>Basidiomycota</taxon>
        <taxon>Agaricomycotina</taxon>
        <taxon>Agaricomycetes</taxon>
        <taxon>Agaricomycetidae</taxon>
        <taxon>Boletales</taxon>
        <taxon>Boletales incertae sedis</taxon>
        <taxon>Leucogyrophana</taxon>
    </lineage>
</organism>
<dbReference type="EMBL" id="MU266896">
    <property type="protein sequence ID" value="KAH7917932.1"/>
    <property type="molecule type" value="Genomic_DNA"/>
</dbReference>
<feature type="non-terminal residue" evidence="1">
    <location>
        <position position="63"/>
    </location>
</feature>